<evidence type="ECO:0000256" key="13">
    <source>
        <dbReference type="ARBA" id="ARBA00023004"/>
    </source>
</evidence>
<dbReference type="GO" id="GO:0020037">
    <property type="term" value="F:heme binding"/>
    <property type="evidence" value="ECO:0007669"/>
    <property type="project" value="InterPro"/>
</dbReference>
<dbReference type="GO" id="GO:0005743">
    <property type="term" value="C:mitochondrial inner membrane"/>
    <property type="evidence" value="ECO:0007669"/>
    <property type="project" value="UniProtKB-SubCell"/>
</dbReference>
<organism evidence="27 28">
    <name type="scientific">Desmophyllum pertusum</name>
    <dbReference type="NCBI Taxonomy" id="174260"/>
    <lineage>
        <taxon>Eukaryota</taxon>
        <taxon>Metazoa</taxon>
        <taxon>Cnidaria</taxon>
        <taxon>Anthozoa</taxon>
        <taxon>Hexacorallia</taxon>
        <taxon>Scleractinia</taxon>
        <taxon>Caryophylliina</taxon>
        <taxon>Caryophylliidae</taxon>
        <taxon>Desmophyllum</taxon>
    </lineage>
</organism>
<evidence type="ECO:0000256" key="6">
    <source>
        <dbReference type="ARBA" id="ARBA00019844"/>
    </source>
</evidence>
<evidence type="ECO:0000256" key="1">
    <source>
        <dbReference type="ARBA" id="ARBA00001971"/>
    </source>
</evidence>
<comment type="cofactor">
    <cofactor evidence="1 25">
        <name>heme</name>
        <dbReference type="ChEBI" id="CHEBI:30413"/>
    </cofactor>
</comment>
<evidence type="ECO:0000256" key="8">
    <source>
        <dbReference type="ARBA" id="ARBA00022617"/>
    </source>
</evidence>
<keyword evidence="17" id="KW-0472">Membrane</keyword>
<dbReference type="PANTHER" id="PTHR24279">
    <property type="entry name" value="CYTOCHROME P450"/>
    <property type="match status" value="1"/>
</dbReference>
<evidence type="ECO:0000256" key="14">
    <source>
        <dbReference type="ARBA" id="ARBA00023033"/>
    </source>
</evidence>
<evidence type="ECO:0000256" key="26">
    <source>
        <dbReference type="RuleBase" id="RU000461"/>
    </source>
</evidence>
<dbReference type="GO" id="GO:0071375">
    <property type="term" value="P:cellular response to peptide hormone stimulus"/>
    <property type="evidence" value="ECO:0007669"/>
    <property type="project" value="TreeGrafter"/>
</dbReference>
<dbReference type="InterPro" id="IPR036396">
    <property type="entry name" value="Cyt_P450_sf"/>
</dbReference>
<evidence type="ECO:0000256" key="10">
    <source>
        <dbReference type="ARBA" id="ARBA00022792"/>
    </source>
</evidence>
<evidence type="ECO:0000256" key="19">
    <source>
        <dbReference type="ARBA" id="ARBA00023221"/>
    </source>
</evidence>
<dbReference type="InterPro" id="IPR002401">
    <property type="entry name" value="Cyt_P450_E_grp-I"/>
</dbReference>
<dbReference type="AlphaFoldDB" id="A0A9W9Z4J7"/>
<evidence type="ECO:0000256" key="7">
    <source>
        <dbReference type="ARBA" id="ARBA00022548"/>
    </source>
</evidence>
<evidence type="ECO:0000256" key="2">
    <source>
        <dbReference type="ARBA" id="ARBA00004637"/>
    </source>
</evidence>
<protein>
    <recommendedName>
        <fullName evidence="6">Cholesterol side-chain cleavage enzyme, mitochondrial</fullName>
        <ecNumber evidence="5">1.14.15.6</ecNumber>
    </recommendedName>
    <alternativeName>
        <fullName evidence="21">CYPXIA1</fullName>
    </alternativeName>
    <alternativeName>
        <fullName evidence="23">Cholesterol desmolase</fullName>
    </alternativeName>
    <alternativeName>
        <fullName evidence="22">Cytochrome P450 11A1</fullName>
    </alternativeName>
    <alternativeName>
        <fullName evidence="24">Cytochrome P450(scc)</fullName>
    </alternativeName>
</protein>
<dbReference type="InterPro" id="IPR017972">
    <property type="entry name" value="Cyt_P450_CS"/>
</dbReference>
<dbReference type="GO" id="GO:0006704">
    <property type="term" value="P:glucocorticoid biosynthetic process"/>
    <property type="evidence" value="ECO:0007669"/>
    <property type="project" value="TreeGrafter"/>
</dbReference>
<dbReference type="OrthoDB" id="3945418at2759"/>
<dbReference type="PANTHER" id="PTHR24279:SF3">
    <property type="entry name" value="CHOLESTEROL SIDE-CHAIN CLEAVAGE ENZYME, MITOCHONDRIAL"/>
    <property type="match status" value="1"/>
</dbReference>
<keyword evidence="10" id="KW-0999">Mitochondrion inner membrane</keyword>
<evidence type="ECO:0000256" key="22">
    <source>
        <dbReference type="ARBA" id="ARBA00032666"/>
    </source>
</evidence>
<keyword evidence="8 25" id="KW-0349">Heme</keyword>
<dbReference type="GO" id="GO:0006700">
    <property type="term" value="P:C21-steroid hormone biosynthetic process"/>
    <property type="evidence" value="ECO:0007669"/>
    <property type="project" value="TreeGrafter"/>
</dbReference>
<keyword evidence="19" id="KW-0753">Steroid metabolism</keyword>
<comment type="subcellular location">
    <subcellularLocation>
        <location evidence="2">Mitochondrion inner membrane</location>
        <topology evidence="2">Peripheral membrane protein</topology>
    </subcellularLocation>
</comment>
<evidence type="ECO:0000313" key="28">
    <source>
        <dbReference type="Proteomes" id="UP001163046"/>
    </source>
</evidence>
<keyword evidence="13 25" id="KW-0408">Iron</keyword>
<evidence type="ECO:0000256" key="24">
    <source>
        <dbReference type="ARBA" id="ARBA00033394"/>
    </source>
</evidence>
<name>A0A9W9Z4J7_9CNID</name>
<keyword evidence="20" id="KW-0755">Steroidogenesis</keyword>
<keyword evidence="7" id="KW-0153">Cholesterol metabolism</keyword>
<dbReference type="Proteomes" id="UP001163046">
    <property type="component" value="Unassembled WGS sequence"/>
</dbReference>
<dbReference type="GO" id="GO:0008203">
    <property type="term" value="P:cholesterol metabolic process"/>
    <property type="evidence" value="ECO:0007669"/>
    <property type="project" value="UniProtKB-KW"/>
</dbReference>
<evidence type="ECO:0000256" key="18">
    <source>
        <dbReference type="ARBA" id="ARBA00023166"/>
    </source>
</evidence>
<evidence type="ECO:0000313" key="27">
    <source>
        <dbReference type="EMBL" id="KAJ7374932.1"/>
    </source>
</evidence>
<dbReference type="EC" id="1.14.15.6" evidence="5"/>
<dbReference type="PRINTS" id="PR00385">
    <property type="entry name" value="P450"/>
</dbReference>
<dbReference type="InterPro" id="IPR001128">
    <property type="entry name" value="Cyt_P450"/>
</dbReference>
<keyword evidence="15" id="KW-0443">Lipid metabolism</keyword>
<dbReference type="EMBL" id="MU826827">
    <property type="protein sequence ID" value="KAJ7374932.1"/>
    <property type="molecule type" value="Genomic_DNA"/>
</dbReference>
<evidence type="ECO:0000256" key="25">
    <source>
        <dbReference type="PIRSR" id="PIRSR602401-1"/>
    </source>
</evidence>
<keyword evidence="11" id="KW-0809">Transit peptide</keyword>
<dbReference type="GO" id="GO:0005506">
    <property type="term" value="F:iron ion binding"/>
    <property type="evidence" value="ECO:0007669"/>
    <property type="project" value="InterPro"/>
</dbReference>
<dbReference type="InterPro" id="IPR050479">
    <property type="entry name" value="CYP11_CYP27_families"/>
</dbReference>
<evidence type="ECO:0000256" key="3">
    <source>
        <dbReference type="ARBA" id="ARBA00005108"/>
    </source>
</evidence>
<comment type="similarity">
    <text evidence="4 26">Belongs to the cytochrome P450 family.</text>
</comment>
<evidence type="ECO:0000256" key="17">
    <source>
        <dbReference type="ARBA" id="ARBA00023136"/>
    </source>
</evidence>
<evidence type="ECO:0000256" key="5">
    <source>
        <dbReference type="ARBA" id="ARBA00012764"/>
    </source>
</evidence>
<dbReference type="PRINTS" id="PR00463">
    <property type="entry name" value="EP450I"/>
</dbReference>
<keyword evidence="14 26" id="KW-0503">Monooxygenase</keyword>
<accession>A0A9W9Z4J7</accession>
<dbReference type="PROSITE" id="PS00086">
    <property type="entry name" value="CYTOCHROME_P450"/>
    <property type="match status" value="1"/>
</dbReference>
<evidence type="ECO:0000256" key="11">
    <source>
        <dbReference type="ARBA" id="ARBA00022946"/>
    </source>
</evidence>
<evidence type="ECO:0000256" key="15">
    <source>
        <dbReference type="ARBA" id="ARBA00023098"/>
    </source>
</evidence>
<keyword evidence="28" id="KW-1185">Reference proteome</keyword>
<proteinExistence type="inferred from homology"/>
<evidence type="ECO:0000256" key="4">
    <source>
        <dbReference type="ARBA" id="ARBA00010617"/>
    </source>
</evidence>
<dbReference type="Gene3D" id="1.10.630.10">
    <property type="entry name" value="Cytochrome P450"/>
    <property type="match status" value="1"/>
</dbReference>
<comment type="caution">
    <text evidence="27">The sequence shown here is derived from an EMBL/GenBank/DDBJ whole genome shotgun (WGS) entry which is preliminary data.</text>
</comment>
<evidence type="ECO:0000256" key="12">
    <source>
        <dbReference type="ARBA" id="ARBA00023002"/>
    </source>
</evidence>
<dbReference type="FunFam" id="1.10.630.10:FF:000006">
    <property type="entry name" value="Cytochrome P450 302a1, mitochondrial"/>
    <property type="match status" value="1"/>
</dbReference>
<sequence>MAFKFAIRPTVVFRGLQRCTQPVGIGQRSLIRSQQTQAAENMEAKSYREMPGPKGLPVAGTLFDYVRDKSYLRVHEIQQERVRQYGEIYREKIFRYDTVTISNPDDVLYLFRNEGKYPQREPLFPLWMKYKEDRKQAHGVFSLQGEEWYKVRRILNMKMLKPKVVGEYSQQLNDVATDLLSQMKQTRDGDGVVPSIQQELFKWSLESIGTVLFETRFGCFAKSPSVEAAKFIQTVEDLFHLFLKVFLIPVWIDKFYRLKGIQQFYDCMDVMYNFGDKCIENRLKEIREKLESGELQDEDTAEFLTFLISRDDISSTEITANLVEILMAAVETTSNTALWTLYALARNPDVQQKLHDEVSSVLEPGEVPTPAKLQKMPFLRGCVKETLRLTPVAWENARILQEDIVIKGYRIPPKTMIRMPIYVMGRDPELFDDPLKYKPERWLRDNANKSPYHAYASLPFGFGTRMCVGRRVAELEMHLLLAQVSRNFWLESLNEVKPASISLLVPDKEVKLRFVDR</sequence>
<dbReference type="SUPFAM" id="SSF48264">
    <property type="entry name" value="Cytochrome P450"/>
    <property type="match status" value="1"/>
</dbReference>
<evidence type="ECO:0000256" key="9">
    <source>
        <dbReference type="ARBA" id="ARBA00022723"/>
    </source>
</evidence>
<keyword evidence="12 26" id="KW-0560">Oxidoreductase</keyword>
<keyword evidence="16" id="KW-0496">Mitochondrion</keyword>
<dbReference type="GO" id="GO:0034650">
    <property type="term" value="P:cortisol metabolic process"/>
    <property type="evidence" value="ECO:0007669"/>
    <property type="project" value="TreeGrafter"/>
</dbReference>
<dbReference type="CDD" id="cd11054">
    <property type="entry name" value="CYP24A1-like"/>
    <property type="match status" value="1"/>
</dbReference>
<evidence type="ECO:0000256" key="20">
    <source>
        <dbReference type="ARBA" id="ARBA00023250"/>
    </source>
</evidence>
<evidence type="ECO:0000256" key="23">
    <source>
        <dbReference type="ARBA" id="ARBA00033274"/>
    </source>
</evidence>
<reference evidence="27" key="1">
    <citation type="submission" date="2023-01" db="EMBL/GenBank/DDBJ databases">
        <title>Genome assembly of the deep-sea coral Lophelia pertusa.</title>
        <authorList>
            <person name="Herrera S."/>
            <person name="Cordes E."/>
        </authorList>
    </citation>
    <scope>NUCLEOTIDE SEQUENCE</scope>
    <source>
        <strain evidence="27">USNM1676648</strain>
        <tissue evidence="27">Polyp</tissue>
    </source>
</reference>
<gene>
    <name evidence="27" type="ORF">OS493_005291</name>
</gene>
<feature type="binding site" description="axial binding residue" evidence="25">
    <location>
        <position position="467"/>
    </location>
    <ligand>
        <name>heme</name>
        <dbReference type="ChEBI" id="CHEBI:30413"/>
    </ligand>
    <ligandPart>
        <name>Fe</name>
        <dbReference type="ChEBI" id="CHEBI:18248"/>
    </ligandPart>
</feature>
<dbReference type="Pfam" id="PF00067">
    <property type="entry name" value="p450"/>
    <property type="match status" value="1"/>
</dbReference>
<comment type="pathway">
    <text evidence="3">Lipid metabolism; C21-steroid hormone metabolism.</text>
</comment>
<evidence type="ECO:0000256" key="16">
    <source>
        <dbReference type="ARBA" id="ARBA00023128"/>
    </source>
</evidence>
<dbReference type="GO" id="GO:0008386">
    <property type="term" value="F:cholesterol monooxygenase (side-chain-cleaving) activity"/>
    <property type="evidence" value="ECO:0007669"/>
    <property type="project" value="UniProtKB-EC"/>
</dbReference>
<evidence type="ECO:0000256" key="21">
    <source>
        <dbReference type="ARBA" id="ARBA00030343"/>
    </source>
</evidence>
<keyword evidence="18" id="KW-1207">Sterol metabolism</keyword>
<keyword evidence="9 25" id="KW-0479">Metal-binding</keyword>